<sequence>MNIRVNGKDVQLSEQETTVADLLDVYKVKKVFSVVEVNRKIISKNVYETTKLSNGDAVEIVHFVGGG</sequence>
<gene>
    <name evidence="1" type="primary">thiS</name>
    <name evidence="1" type="ORF">HLI_03120</name>
</gene>
<dbReference type="AlphaFoldDB" id="A0A410M949"/>
<dbReference type="PANTHER" id="PTHR34472:SF1">
    <property type="entry name" value="SULFUR CARRIER PROTEIN THIS"/>
    <property type="match status" value="1"/>
</dbReference>
<dbReference type="InterPro" id="IPR003749">
    <property type="entry name" value="ThiS/MoaD-like"/>
</dbReference>
<dbReference type="InterPro" id="IPR016155">
    <property type="entry name" value="Mopterin_synth/thiamin_S_b"/>
</dbReference>
<reference evidence="1 2" key="1">
    <citation type="submission" date="2018-01" db="EMBL/GenBank/DDBJ databases">
        <title>The whole genome sequencing and assembly of Halobacillus litoralis ERB031 strain.</title>
        <authorList>
            <person name="Lee S.-J."/>
            <person name="Park M.-K."/>
            <person name="Kim J.-Y."/>
            <person name="Lee Y.-J."/>
            <person name="Yi H."/>
            <person name="Bahn Y.-S."/>
            <person name="Kim J.F."/>
            <person name="Lee D.-W."/>
        </authorList>
    </citation>
    <scope>NUCLEOTIDE SEQUENCE [LARGE SCALE GENOMIC DNA]</scope>
    <source>
        <strain evidence="1 2">ERB 031</strain>
    </source>
</reference>
<dbReference type="EMBL" id="CP026118">
    <property type="protein sequence ID" value="QAS51274.1"/>
    <property type="molecule type" value="Genomic_DNA"/>
</dbReference>
<dbReference type="SUPFAM" id="SSF54285">
    <property type="entry name" value="MoaD/ThiS"/>
    <property type="match status" value="1"/>
</dbReference>
<dbReference type="InterPro" id="IPR012675">
    <property type="entry name" value="Beta-grasp_dom_sf"/>
</dbReference>
<dbReference type="InterPro" id="IPR010035">
    <property type="entry name" value="Thi_S"/>
</dbReference>
<dbReference type="NCBIfam" id="TIGR01683">
    <property type="entry name" value="thiS"/>
    <property type="match status" value="1"/>
</dbReference>
<evidence type="ECO:0000313" key="1">
    <source>
        <dbReference type="EMBL" id="QAS51274.1"/>
    </source>
</evidence>
<dbReference type="OrthoDB" id="9798559at2"/>
<protein>
    <submittedName>
        <fullName evidence="1">Thiamine biosynthesis protein ThiS</fullName>
    </submittedName>
</protein>
<dbReference type="RefSeq" id="WP_128523029.1">
    <property type="nucleotide sequence ID" value="NZ_CP026118.1"/>
</dbReference>
<dbReference type="Pfam" id="PF02597">
    <property type="entry name" value="ThiS"/>
    <property type="match status" value="1"/>
</dbReference>
<dbReference type="KEGG" id="hli:HLI_03120"/>
<dbReference type="Proteomes" id="UP000287756">
    <property type="component" value="Chromosome"/>
</dbReference>
<dbReference type="CDD" id="cd00565">
    <property type="entry name" value="Ubl_ThiS"/>
    <property type="match status" value="1"/>
</dbReference>
<evidence type="ECO:0000313" key="2">
    <source>
        <dbReference type="Proteomes" id="UP000287756"/>
    </source>
</evidence>
<accession>A0A410M949</accession>
<organism evidence="1 2">
    <name type="scientific">Halobacillus litoralis</name>
    <dbReference type="NCBI Taxonomy" id="45668"/>
    <lineage>
        <taxon>Bacteria</taxon>
        <taxon>Bacillati</taxon>
        <taxon>Bacillota</taxon>
        <taxon>Bacilli</taxon>
        <taxon>Bacillales</taxon>
        <taxon>Bacillaceae</taxon>
        <taxon>Halobacillus</taxon>
    </lineage>
</organism>
<proteinExistence type="predicted"/>
<dbReference type="Gene3D" id="3.10.20.30">
    <property type="match status" value="1"/>
</dbReference>
<name>A0A410M949_9BACI</name>
<dbReference type="PANTHER" id="PTHR34472">
    <property type="entry name" value="SULFUR CARRIER PROTEIN THIS"/>
    <property type="match status" value="1"/>
</dbReference>